<dbReference type="EMBL" id="CAJFCJ010000036">
    <property type="protein sequence ID" value="CAD5126253.1"/>
    <property type="molecule type" value="Genomic_DNA"/>
</dbReference>
<accession>A0A7I8WDJ3</accession>
<evidence type="ECO:0000313" key="2">
    <source>
        <dbReference type="Proteomes" id="UP000549394"/>
    </source>
</evidence>
<evidence type="ECO:0000313" key="1">
    <source>
        <dbReference type="EMBL" id="CAD5126253.1"/>
    </source>
</evidence>
<proteinExistence type="predicted"/>
<dbReference type="AlphaFoldDB" id="A0A7I8WDJ3"/>
<organism evidence="1 2">
    <name type="scientific">Dimorphilus gyrociliatus</name>
    <dbReference type="NCBI Taxonomy" id="2664684"/>
    <lineage>
        <taxon>Eukaryota</taxon>
        <taxon>Metazoa</taxon>
        <taxon>Spiralia</taxon>
        <taxon>Lophotrochozoa</taxon>
        <taxon>Annelida</taxon>
        <taxon>Polychaeta</taxon>
        <taxon>Polychaeta incertae sedis</taxon>
        <taxon>Dinophilidae</taxon>
        <taxon>Dimorphilus</taxon>
    </lineage>
</organism>
<dbReference type="Proteomes" id="UP000549394">
    <property type="component" value="Unassembled WGS sequence"/>
</dbReference>
<keyword evidence="2" id="KW-1185">Reference proteome</keyword>
<sequence>MQSYLTECNGRCNNHKVNIVFQKVYDIVEYCISHAFMAISHKAKEVTVIYNTASNAKNQYKFNLDATNKDVECFLARYTFGENVKSMTFIPVQTKVTADVGFSSIMIFAYEDGIREKVENSNYYTDIANVRTGATCTANSVYSSSYECQYALDFINGAFQSLNEWAAKCTGQACIGKHMEVSFSVYGVPSIFCLANRLQFISKLKVKWSSGLMEIVELNLNIFQKCFKYSKNFIETKVYLEVVEISTTRNIGLSLVQVQHFLFLKDIEDRHYDIHTKDHMQYTIPPYIQNNFQAMTFSVYGSQTASNVCGGIVFNFYRNNKKSFKMVLSNTVESYLEKLSPSVYFKDKLQEYVTCGQWNDFWITTLDGTVKLGKGLIYNRNTRIIAPIVSHGPTDKFLIRNFQTSYHHLLRVNDLEGKVVRVTENGLCTEEYYTEYLYDKLYSTCFVLSKKSTVIESWRLGNLTFNSEDINPEITLYFDKDDKNQLMVNLFYENLKEAEPNGPYLNYKMKPFYIVLMLFFGIFHFSIQTNKKYVNVASAVNGASCTATSERHSHYILNFECENALTPLWFKNDDWASSCSTTACNGKSMTVHFKSSYDVVEVCIIQRIIEPDRPLKEVKIKYGNNINEKEYKLKSITTCLLLEEGLGNDISSMKFTAINCDSTSVDSGFNSVFIMAYSDDPSDIEEEKYINIADLNVGATCSSSSSQAAKPCTNALDRYFALHWTPYCGLPQNCLEQYINIVFGYPAQPVIYAYANIYSTTNAYIKGMRLEWSSGFIDTKNNLPQTSAYQYFNYDHAQTIESSIKVVITDVYYHNSNGLNYFKVFAKQTDENIYSIQSVNDVDYHLPEYLQGKIEAMNFKVKGFDSGSSYDCSSLIINFMSNTTKKFILTLDDGGNDSGISMITVIHPTLDEVEFSEEVSLISCSSWNEYWIEFNNNKIKFGSGKVYGSNLLGSLQTSISLEITKLSIKNDVPNILNFIQITLKDRDHDVFTDSEQKTNFFVISLAQAKKQRKTYRGF</sequence>
<comment type="caution">
    <text evidence="1">The sequence shown here is derived from an EMBL/GenBank/DDBJ whole genome shotgun (WGS) entry which is preliminary data.</text>
</comment>
<gene>
    <name evidence="1" type="ORF">DGYR_LOCUS13505</name>
</gene>
<reference evidence="1 2" key="1">
    <citation type="submission" date="2020-08" db="EMBL/GenBank/DDBJ databases">
        <authorList>
            <person name="Hejnol A."/>
        </authorList>
    </citation>
    <scope>NUCLEOTIDE SEQUENCE [LARGE SCALE GENOMIC DNA]</scope>
</reference>
<name>A0A7I8WDJ3_9ANNE</name>
<protein>
    <submittedName>
        <fullName evidence="1">DgyrCDS14418</fullName>
    </submittedName>
</protein>